<dbReference type="InterPro" id="IPR016161">
    <property type="entry name" value="Ald_DH/histidinol_DH"/>
</dbReference>
<evidence type="ECO:0000256" key="1">
    <source>
        <dbReference type="ARBA" id="ARBA00023002"/>
    </source>
</evidence>
<dbReference type="Gene3D" id="3.40.605.10">
    <property type="entry name" value="Aldehyde Dehydrogenase, Chain A, domain 1"/>
    <property type="match status" value="1"/>
</dbReference>
<organism evidence="2 3">
    <name type="scientific">Priestia filamentosa</name>
    <dbReference type="NCBI Taxonomy" id="1402861"/>
    <lineage>
        <taxon>Bacteria</taxon>
        <taxon>Bacillati</taxon>
        <taxon>Bacillota</taxon>
        <taxon>Bacilli</taxon>
        <taxon>Bacillales</taxon>
        <taxon>Bacillaceae</taxon>
        <taxon>Priestia</taxon>
    </lineage>
</organism>
<dbReference type="PANTHER" id="PTHR11699">
    <property type="entry name" value="ALDEHYDE DEHYDROGENASE-RELATED"/>
    <property type="match status" value="1"/>
</dbReference>
<evidence type="ECO:0000313" key="3">
    <source>
        <dbReference type="Proteomes" id="UP000036202"/>
    </source>
</evidence>
<proteinExistence type="predicted"/>
<sequence>MINTELMKVTSLIEGKPVTQEQEKTMEVINSFSGEVVGKVSLASKEDAKKAIESAHQVFHKTMKKMPAYRRAEILSKAADCAAQAMAKLAQDVGIPTSLKERCRSYS</sequence>
<dbReference type="RefSeq" id="WP_040057456.1">
    <property type="nucleotide sequence ID" value="NZ_CP011974.1"/>
</dbReference>
<accession>A0A1X7EI65</accession>
<dbReference type="Proteomes" id="UP000036202">
    <property type="component" value="Chromosome"/>
</dbReference>
<evidence type="ECO:0000313" key="2">
    <source>
        <dbReference type="EMBL" id="AKO92942.1"/>
    </source>
</evidence>
<name>A0A1X7EI65_9BACI</name>
<dbReference type="InterPro" id="IPR015590">
    <property type="entry name" value="Aldehyde_DH_dom"/>
</dbReference>
<reference evidence="2 3" key="1">
    <citation type="journal article" date="2015" name="PLoS ONE">
        <title>Genome Sequence of Bacillus endophyticus and Analysis of Its Companion Mechanism in the Ketogulonigenium vulgare-Bacillus Strain Consortium.</title>
        <authorList>
            <person name="Jia N."/>
            <person name="Du J."/>
            <person name="Ding M.Z."/>
            <person name="Gao F."/>
            <person name="Yuan Y.J."/>
        </authorList>
    </citation>
    <scope>NUCLEOTIDE SEQUENCE [LARGE SCALE GENOMIC DNA]</scope>
    <source>
        <strain evidence="2 3">Hbe603</strain>
    </source>
</reference>
<dbReference type="GeneID" id="93704597"/>
<keyword evidence="1" id="KW-0560">Oxidoreductase</keyword>
<reference evidence="3" key="2">
    <citation type="submission" date="2015-06" db="EMBL/GenBank/DDBJ databases">
        <title>Genome Sequence of Bacillus endophyticus and Analysis of its Companion Mechanism in the Ketogulonigenium vulgare-Bacillus strain Consortium.</title>
        <authorList>
            <person name="Jia N."/>
            <person name="Du J."/>
            <person name="Ding M.-Z."/>
            <person name="Gao F."/>
            <person name="Yuan Y.-J."/>
        </authorList>
    </citation>
    <scope>NUCLEOTIDE SEQUENCE [LARGE SCALE GENOMIC DNA]</scope>
    <source>
        <strain evidence="3">Hbe603</strain>
    </source>
</reference>
<protein>
    <submittedName>
        <fullName evidence="2">Uncharacterized protein</fullName>
    </submittedName>
</protein>
<dbReference type="GO" id="GO:0016491">
    <property type="term" value="F:oxidoreductase activity"/>
    <property type="evidence" value="ECO:0007669"/>
    <property type="project" value="UniProtKB-KW"/>
</dbReference>
<dbReference type="PATRIC" id="fig|135735.6.peg.2770"/>
<dbReference type="Pfam" id="PF00171">
    <property type="entry name" value="Aldedh"/>
    <property type="match status" value="1"/>
</dbReference>
<keyword evidence="3" id="KW-1185">Reference proteome</keyword>
<dbReference type="InterPro" id="IPR016162">
    <property type="entry name" value="Ald_DH_N"/>
</dbReference>
<dbReference type="KEGG" id="beo:BEH_13120"/>
<dbReference type="SUPFAM" id="SSF53720">
    <property type="entry name" value="ALDH-like"/>
    <property type="match status" value="1"/>
</dbReference>
<dbReference type="AlphaFoldDB" id="A0A1X7EI65"/>
<accession>A0A0H4KFP0</accession>
<dbReference type="EMBL" id="CP011974">
    <property type="protein sequence ID" value="AKO92942.1"/>
    <property type="molecule type" value="Genomic_DNA"/>
</dbReference>
<gene>
    <name evidence="2" type="ORF">BEH_13120</name>
</gene>